<protein>
    <submittedName>
        <fullName evidence="1">Uncharacterized protein</fullName>
    </submittedName>
</protein>
<reference evidence="1 2" key="1">
    <citation type="submission" date="2018-01" db="EMBL/GenBank/DDBJ databases">
        <title>Complete genome sequence of Salinigranum rubrum GX10T, an extremely halophilic archaeon isolated from a marine solar saltern.</title>
        <authorList>
            <person name="Han S."/>
        </authorList>
    </citation>
    <scope>NUCLEOTIDE SEQUENCE [LARGE SCALE GENOMIC DNA]</scope>
    <source>
        <strain evidence="1 2">GX10</strain>
        <plasmid evidence="2">Plasmid unnamed1</plasmid>
    </source>
</reference>
<dbReference type="Proteomes" id="UP000236584">
    <property type="component" value="Plasmid unnamed1"/>
</dbReference>
<geneLocation type="plasmid" evidence="1">
    <name>unnamed1</name>
</geneLocation>
<dbReference type="GeneID" id="35594854"/>
<evidence type="ECO:0000313" key="2">
    <source>
        <dbReference type="Proteomes" id="UP000236584"/>
    </source>
</evidence>
<proteinExistence type="predicted"/>
<dbReference type="AlphaFoldDB" id="A0A2I8VQS3"/>
<organism evidence="1 2">
    <name type="scientific">Salinigranum rubrum</name>
    <dbReference type="NCBI Taxonomy" id="755307"/>
    <lineage>
        <taxon>Archaea</taxon>
        <taxon>Methanobacteriati</taxon>
        <taxon>Methanobacteriota</taxon>
        <taxon>Stenosarchaea group</taxon>
        <taxon>Halobacteria</taxon>
        <taxon>Halobacteriales</taxon>
        <taxon>Haloferacaceae</taxon>
        <taxon>Salinigranum</taxon>
    </lineage>
</organism>
<keyword evidence="1" id="KW-0614">Plasmid</keyword>
<sequence length="121" mass="13763">MQLSTFEIEPGKVDEFKSSIERSVTFAERTARNFRWKSTSTKKTCERIAARSNRTPTPFWLTGNCPTRTSKEVMQYCTATRLDIYGQPNDEVMEAVEGLADQIPITVTPHFTGFSQFQTAD</sequence>
<evidence type="ECO:0000313" key="1">
    <source>
        <dbReference type="EMBL" id="AUV84255.1"/>
    </source>
</evidence>
<gene>
    <name evidence="1" type="ORF">C2R22_22140</name>
</gene>
<dbReference type="RefSeq" id="WP_103427943.1">
    <property type="nucleotide sequence ID" value="NZ_CP026310.1"/>
</dbReference>
<keyword evidence="2" id="KW-1185">Reference proteome</keyword>
<dbReference type="KEGG" id="srub:C2R22_22140"/>
<name>A0A2I8VQS3_9EURY</name>
<dbReference type="EMBL" id="CP026310">
    <property type="protein sequence ID" value="AUV84255.1"/>
    <property type="molecule type" value="Genomic_DNA"/>
</dbReference>
<accession>A0A2I8VQS3</accession>